<dbReference type="AlphaFoldDB" id="A0A1G7XPV5"/>
<dbReference type="GO" id="GO:0042391">
    <property type="term" value="P:regulation of membrane potential"/>
    <property type="evidence" value="ECO:0007669"/>
    <property type="project" value="InterPro"/>
</dbReference>
<feature type="transmembrane region" description="Helical" evidence="5">
    <location>
        <begin position="169"/>
        <end position="187"/>
    </location>
</feature>
<name>A0A1G7XPV5_9RHOB</name>
<gene>
    <name evidence="7" type="ORF">SAMN04489759_1136</name>
</gene>
<dbReference type="STRING" id="218672.SAMN04489759_1136"/>
<evidence type="ECO:0000256" key="2">
    <source>
        <dbReference type="ARBA" id="ARBA00022692"/>
    </source>
</evidence>
<dbReference type="EMBL" id="FNBP01000013">
    <property type="protein sequence ID" value="SDG85680.1"/>
    <property type="molecule type" value="Genomic_DNA"/>
</dbReference>
<feature type="domain" description="Cation/H+ exchanger transmembrane" evidence="6">
    <location>
        <begin position="20"/>
        <end position="394"/>
    </location>
</feature>
<organism evidence="7 8">
    <name type="scientific">Sulfitobacter delicatus</name>
    <dbReference type="NCBI Taxonomy" id="218672"/>
    <lineage>
        <taxon>Bacteria</taxon>
        <taxon>Pseudomonadati</taxon>
        <taxon>Pseudomonadota</taxon>
        <taxon>Alphaproteobacteria</taxon>
        <taxon>Rhodobacterales</taxon>
        <taxon>Roseobacteraceae</taxon>
        <taxon>Sulfitobacter</taxon>
    </lineage>
</organism>
<dbReference type="Proteomes" id="UP000199399">
    <property type="component" value="Unassembled WGS sequence"/>
</dbReference>
<sequence>MHQLYVTMAIAALTVIGLGLASGVLERLPLSSPLLALGVGVAAGPVGAALLTPEAWGEPHLILREAARVTLGISVMGVALRIPVGDLRRLARPLLLLLGPGLLLMWAVSAGLAWLAFGLAPLMALLLGATLAPTDPVVAASIVTGALAEEKLPRDSRTILSTESGANDGLAYLLVLLPLLMLSEGYAAGLRQFFTYTLPVGVLLAVALGAGLGALTALGLRFGERHGWVTQSSILGVTVALSLLALAAAHAVQSDGILAAFAAGIAFNALVDRQAEMEDENVQEAIAKLFTLPVFVLTGAMLPWGEWAEAGWPLVGFALSVLLLRRPLTLLLLAPLMRIKRRDAVFFGWFGPIGVAAIYYALHAREELHKPQLWVFASAVVALSVLLHGVSASWGVYRYARSGDEPG</sequence>
<dbReference type="Pfam" id="PF00999">
    <property type="entry name" value="Na_H_Exchanger"/>
    <property type="match status" value="1"/>
</dbReference>
<keyword evidence="3 5" id="KW-1133">Transmembrane helix</keyword>
<evidence type="ECO:0000256" key="3">
    <source>
        <dbReference type="ARBA" id="ARBA00022989"/>
    </source>
</evidence>
<dbReference type="GO" id="GO:0015385">
    <property type="term" value="F:sodium:proton antiporter activity"/>
    <property type="evidence" value="ECO:0007669"/>
    <property type="project" value="InterPro"/>
</dbReference>
<dbReference type="Gene3D" id="6.10.140.1330">
    <property type="match status" value="1"/>
</dbReference>
<comment type="subcellular location">
    <subcellularLocation>
        <location evidence="1">Membrane</location>
        <topology evidence="1">Multi-pass membrane protein</topology>
    </subcellularLocation>
</comment>
<dbReference type="RefSeq" id="WP_093743889.1">
    <property type="nucleotide sequence ID" value="NZ_FNBP01000013.1"/>
</dbReference>
<dbReference type="InterPro" id="IPR004712">
    <property type="entry name" value="Na+/H+_antiporter_fungi"/>
</dbReference>
<feature type="transmembrane region" description="Helical" evidence="5">
    <location>
        <begin position="344"/>
        <end position="362"/>
    </location>
</feature>
<dbReference type="InterPro" id="IPR006153">
    <property type="entry name" value="Cation/H_exchanger_TM"/>
</dbReference>
<evidence type="ECO:0000313" key="7">
    <source>
        <dbReference type="EMBL" id="SDG85680.1"/>
    </source>
</evidence>
<reference evidence="8" key="1">
    <citation type="submission" date="2016-10" db="EMBL/GenBank/DDBJ databases">
        <authorList>
            <person name="Varghese N."/>
            <person name="Submissions S."/>
        </authorList>
    </citation>
    <scope>NUCLEOTIDE SEQUENCE [LARGE SCALE GENOMIC DNA]</scope>
    <source>
        <strain evidence="8">DSM 16477</strain>
    </source>
</reference>
<feature type="transmembrane region" description="Helical" evidence="5">
    <location>
        <begin position="6"/>
        <end position="25"/>
    </location>
</feature>
<evidence type="ECO:0000256" key="5">
    <source>
        <dbReference type="SAM" id="Phobius"/>
    </source>
</evidence>
<feature type="transmembrane region" description="Helical" evidence="5">
    <location>
        <begin position="94"/>
        <end position="117"/>
    </location>
</feature>
<dbReference type="PANTHER" id="PTHR31382">
    <property type="entry name" value="NA(+)/H(+) ANTIPORTER"/>
    <property type="match status" value="1"/>
</dbReference>
<feature type="transmembrane region" description="Helical" evidence="5">
    <location>
        <begin position="232"/>
        <end position="251"/>
    </location>
</feature>
<keyword evidence="2 5" id="KW-0812">Transmembrane</keyword>
<keyword evidence="4 5" id="KW-0472">Membrane</keyword>
<evidence type="ECO:0000259" key="6">
    <source>
        <dbReference type="Pfam" id="PF00999"/>
    </source>
</evidence>
<feature type="transmembrane region" description="Helical" evidence="5">
    <location>
        <begin position="65"/>
        <end position="82"/>
    </location>
</feature>
<feature type="transmembrane region" description="Helical" evidence="5">
    <location>
        <begin position="193"/>
        <end position="220"/>
    </location>
</feature>
<feature type="transmembrane region" description="Helical" evidence="5">
    <location>
        <begin position="123"/>
        <end position="148"/>
    </location>
</feature>
<feature type="transmembrane region" description="Helical" evidence="5">
    <location>
        <begin position="34"/>
        <end position="53"/>
    </location>
</feature>
<evidence type="ECO:0000256" key="1">
    <source>
        <dbReference type="ARBA" id="ARBA00004141"/>
    </source>
</evidence>
<dbReference type="OrthoDB" id="9810860at2"/>
<protein>
    <submittedName>
        <fullName evidence="7">NhaP-type Na+/H+ or K+/H+ antiporter</fullName>
    </submittedName>
</protein>
<proteinExistence type="predicted"/>
<dbReference type="GO" id="GO:0036376">
    <property type="term" value="P:sodium ion export across plasma membrane"/>
    <property type="evidence" value="ECO:0007669"/>
    <property type="project" value="InterPro"/>
</dbReference>
<accession>A0A1G7XPV5</accession>
<keyword evidence="8" id="KW-1185">Reference proteome</keyword>
<dbReference type="GO" id="GO:0005886">
    <property type="term" value="C:plasma membrane"/>
    <property type="evidence" value="ECO:0007669"/>
    <property type="project" value="InterPro"/>
</dbReference>
<dbReference type="GO" id="GO:0120029">
    <property type="term" value="P:proton export across plasma membrane"/>
    <property type="evidence" value="ECO:0007669"/>
    <property type="project" value="InterPro"/>
</dbReference>
<evidence type="ECO:0000256" key="4">
    <source>
        <dbReference type="ARBA" id="ARBA00023136"/>
    </source>
</evidence>
<evidence type="ECO:0000313" key="8">
    <source>
        <dbReference type="Proteomes" id="UP000199399"/>
    </source>
</evidence>
<dbReference type="PANTHER" id="PTHR31382:SF1">
    <property type="entry name" value="SODIUM ION_PROTON EXCHANGER (EUROFUNG)"/>
    <property type="match status" value="1"/>
</dbReference>
<feature type="transmembrane region" description="Helical" evidence="5">
    <location>
        <begin position="374"/>
        <end position="397"/>
    </location>
</feature>
<feature type="transmembrane region" description="Helical" evidence="5">
    <location>
        <begin position="310"/>
        <end position="332"/>
    </location>
</feature>